<feature type="domain" description="RRM" evidence="9">
    <location>
        <begin position="18"/>
        <end position="95"/>
    </location>
</feature>
<keyword evidence="15" id="KW-1185">Reference proteome</keyword>
<evidence type="ECO:0000256" key="1">
    <source>
        <dbReference type="ARBA" id="ARBA00004123"/>
    </source>
</evidence>
<feature type="domain" description="Paired" evidence="10">
    <location>
        <begin position="98"/>
        <end position="224"/>
    </location>
</feature>
<evidence type="ECO:0000256" key="5">
    <source>
        <dbReference type="ARBA" id="ARBA00023125"/>
    </source>
</evidence>
<evidence type="ECO:0000256" key="2">
    <source>
        <dbReference type="ARBA" id="ARBA00022473"/>
    </source>
</evidence>
<evidence type="ECO:0000256" key="6">
    <source>
        <dbReference type="ARBA" id="ARBA00023163"/>
    </source>
</evidence>
<dbReference type="InterPro" id="IPR035979">
    <property type="entry name" value="RBD_domain_sf"/>
</dbReference>
<evidence type="ECO:0000256" key="3">
    <source>
        <dbReference type="ARBA" id="ARBA00022724"/>
    </source>
</evidence>
<dbReference type="PANTHER" id="PTHR45636">
    <property type="entry name" value="PAIRED BOX PROTEIN PAX-6-RELATED-RELATED"/>
    <property type="match status" value="1"/>
</dbReference>
<dbReference type="Proteomes" id="UP000054805">
    <property type="component" value="Unassembled WGS sequence"/>
</dbReference>
<dbReference type="PROSITE" id="PS51057">
    <property type="entry name" value="PAIRED_2"/>
    <property type="match status" value="1"/>
</dbReference>
<dbReference type="AlphaFoldDB" id="A0A0V1EBP0"/>
<evidence type="ECO:0000313" key="15">
    <source>
        <dbReference type="Proteomes" id="UP000054805"/>
    </source>
</evidence>
<protein>
    <submittedName>
        <fullName evidence="11">Paired box pox-meso protein</fullName>
    </submittedName>
</protein>
<dbReference type="InterPro" id="IPR043182">
    <property type="entry name" value="PAIRED_DNA-bd_dom"/>
</dbReference>
<keyword evidence="3" id="KW-0563">Paired box</keyword>
<evidence type="ECO:0000256" key="7">
    <source>
        <dbReference type="ARBA" id="ARBA00023242"/>
    </source>
</evidence>
<dbReference type="PROSITE" id="PS00034">
    <property type="entry name" value="PAIRED_1"/>
    <property type="match status" value="1"/>
</dbReference>
<dbReference type="InterPro" id="IPR000504">
    <property type="entry name" value="RRM_dom"/>
</dbReference>
<dbReference type="Pfam" id="PF00292">
    <property type="entry name" value="PAX"/>
    <property type="match status" value="1"/>
</dbReference>
<evidence type="ECO:0000256" key="8">
    <source>
        <dbReference type="PROSITE-ProRule" id="PRU00176"/>
    </source>
</evidence>
<dbReference type="GO" id="GO:0005634">
    <property type="term" value="C:nucleus"/>
    <property type="evidence" value="ECO:0007669"/>
    <property type="project" value="UniProtKB-SubCell"/>
</dbReference>
<dbReference type="GO" id="GO:0003723">
    <property type="term" value="F:RNA binding"/>
    <property type="evidence" value="ECO:0007669"/>
    <property type="project" value="UniProtKB-UniRule"/>
</dbReference>
<dbReference type="SUPFAM" id="SSF46689">
    <property type="entry name" value="Homeodomain-like"/>
    <property type="match status" value="1"/>
</dbReference>
<keyword evidence="7" id="KW-0539">Nucleus</keyword>
<dbReference type="Pfam" id="PF00076">
    <property type="entry name" value="RRM_1"/>
    <property type="match status" value="1"/>
</dbReference>
<keyword evidence="8" id="KW-0694">RNA-binding</keyword>
<dbReference type="Gene3D" id="3.30.70.330">
    <property type="match status" value="1"/>
</dbReference>
<keyword evidence="4" id="KW-0805">Transcription regulation</keyword>
<dbReference type="Proteomes" id="UP000054826">
    <property type="component" value="Unassembled WGS sequence"/>
</dbReference>
<name>A0A0V1EBP0_TRIPS</name>
<dbReference type="SMART" id="SM00360">
    <property type="entry name" value="RRM"/>
    <property type="match status" value="1"/>
</dbReference>
<dbReference type="InterPro" id="IPR009057">
    <property type="entry name" value="Homeodomain-like_sf"/>
</dbReference>
<reference evidence="14 15" key="1">
    <citation type="submission" date="2015-01" db="EMBL/GenBank/DDBJ databases">
        <title>Evolution of Trichinella species and genotypes.</title>
        <authorList>
            <person name="Korhonen P.K."/>
            <person name="Edoardo P."/>
            <person name="Giuseppe L.R."/>
            <person name="Gasser R.B."/>
        </authorList>
    </citation>
    <scope>NUCLEOTIDE SEQUENCE [LARGE SCALE GENOMIC DNA]</scope>
    <source>
        <strain evidence="11">ISS13</strain>
        <strain evidence="13">ISS176</strain>
        <strain evidence="12">ISS588</strain>
    </source>
</reference>
<comment type="subcellular location">
    <subcellularLocation>
        <location evidence="1">Nucleus</location>
    </subcellularLocation>
</comment>
<gene>
    <name evidence="11" type="primary">Poxm</name>
    <name evidence="11" type="ORF">T4A_3471</name>
    <name evidence="12" type="ORF">T4B_2610</name>
    <name evidence="13" type="ORF">T4C_871</name>
</gene>
<dbReference type="PRINTS" id="PR00027">
    <property type="entry name" value="PAIREDBOX"/>
</dbReference>
<proteinExistence type="predicted"/>
<dbReference type="PROSITE" id="PS50102">
    <property type="entry name" value="RRM"/>
    <property type="match status" value="1"/>
</dbReference>
<keyword evidence="5" id="KW-0238">DNA-binding</keyword>
<evidence type="ECO:0000313" key="14">
    <source>
        <dbReference type="Proteomes" id="UP000054632"/>
    </source>
</evidence>
<dbReference type="GO" id="GO:0000978">
    <property type="term" value="F:RNA polymerase II cis-regulatory region sequence-specific DNA binding"/>
    <property type="evidence" value="ECO:0007669"/>
    <property type="project" value="TreeGrafter"/>
</dbReference>
<keyword evidence="6" id="KW-0804">Transcription</keyword>
<dbReference type="SUPFAM" id="SSF54928">
    <property type="entry name" value="RNA-binding domain, RBD"/>
    <property type="match status" value="1"/>
</dbReference>
<evidence type="ECO:0000313" key="12">
    <source>
        <dbReference type="EMBL" id="KRZ29414.1"/>
    </source>
</evidence>
<sequence>MQFLNFVRQCTTNLPRSSQIYISSLSWITGKAQLYNYFKQFGYVTNVYMPYNKKTGLSNNYALVRFRSENAVQNVLQQGKHEIDGKTIKVEISKSVNSRFEHEIEDDIEEIETPLPLTLRMRIVELARMGIRPCDISRELRVSHGCVSKILNRFQETGSVLPGVIGGSKPRVTTPRVVDHIRLLKLQDPAMFAWEIRDRLVADGVCDKTSAPSVSSISRILRRKLEPQAGSNRMVASANTAPFFHPYFSYALPVNHQPSGHQWTGGCELFAAAETGAVLPHPYASWTIHSTKTTRTTTPVFGVLGFQSSTTTNTKSQTETI</sequence>
<dbReference type="InterPro" id="IPR012677">
    <property type="entry name" value="Nucleotide-bd_a/b_plait_sf"/>
</dbReference>
<evidence type="ECO:0000313" key="13">
    <source>
        <dbReference type="EMBL" id="KRZ38507.1"/>
    </source>
</evidence>
<dbReference type="SMART" id="SM00351">
    <property type="entry name" value="PAX"/>
    <property type="match status" value="1"/>
</dbReference>
<keyword evidence="2" id="KW-0217">Developmental protein</keyword>
<evidence type="ECO:0000256" key="4">
    <source>
        <dbReference type="ARBA" id="ARBA00023015"/>
    </source>
</evidence>
<dbReference type="PANTHER" id="PTHR45636:SF16">
    <property type="entry name" value="PAIRED BOX POX-MESO PROTEIN"/>
    <property type="match status" value="1"/>
</dbReference>
<evidence type="ECO:0000259" key="10">
    <source>
        <dbReference type="PROSITE" id="PS51057"/>
    </source>
</evidence>
<dbReference type="EMBL" id="JYDS01000046">
    <property type="protein sequence ID" value="KRZ29414.1"/>
    <property type="molecule type" value="Genomic_DNA"/>
</dbReference>
<accession>A0A0V1EBP0</accession>
<organism evidence="11 14">
    <name type="scientific">Trichinella pseudospiralis</name>
    <name type="common">Parasitic roundworm</name>
    <dbReference type="NCBI Taxonomy" id="6337"/>
    <lineage>
        <taxon>Eukaryota</taxon>
        <taxon>Metazoa</taxon>
        <taxon>Ecdysozoa</taxon>
        <taxon>Nematoda</taxon>
        <taxon>Enoplea</taxon>
        <taxon>Dorylaimia</taxon>
        <taxon>Trichinellida</taxon>
        <taxon>Trichinellidae</taxon>
        <taxon>Trichinella</taxon>
    </lineage>
</organism>
<dbReference type="GO" id="GO:0000981">
    <property type="term" value="F:DNA-binding transcription factor activity, RNA polymerase II-specific"/>
    <property type="evidence" value="ECO:0007669"/>
    <property type="project" value="TreeGrafter"/>
</dbReference>
<dbReference type="FunFam" id="1.10.10.10:FF:000003">
    <property type="entry name" value="Paired box protein Pax-6"/>
    <property type="match status" value="1"/>
</dbReference>
<dbReference type="EMBL" id="JYDR01000070">
    <property type="protein sequence ID" value="KRY70643.1"/>
    <property type="molecule type" value="Genomic_DNA"/>
</dbReference>
<dbReference type="Gene3D" id="1.10.10.10">
    <property type="entry name" value="Winged helix-like DNA-binding domain superfamily/Winged helix DNA-binding domain"/>
    <property type="match status" value="2"/>
</dbReference>
<dbReference type="InterPro" id="IPR043565">
    <property type="entry name" value="PAX_fam"/>
</dbReference>
<dbReference type="Proteomes" id="UP000054632">
    <property type="component" value="Unassembled WGS sequence"/>
</dbReference>
<evidence type="ECO:0000313" key="11">
    <source>
        <dbReference type="EMBL" id="KRY70643.1"/>
    </source>
</evidence>
<evidence type="ECO:0000259" key="9">
    <source>
        <dbReference type="PROSITE" id="PS50102"/>
    </source>
</evidence>
<dbReference type="InterPro" id="IPR001523">
    <property type="entry name" value="Paired_dom"/>
</dbReference>
<comment type="caution">
    <text evidence="11">The sequence shown here is derived from an EMBL/GenBank/DDBJ whole genome shotgun (WGS) entry which is preliminary data.</text>
</comment>
<dbReference type="InterPro" id="IPR036388">
    <property type="entry name" value="WH-like_DNA-bd_sf"/>
</dbReference>
<dbReference type="EMBL" id="JYDV01000045">
    <property type="protein sequence ID" value="KRZ38507.1"/>
    <property type="molecule type" value="Genomic_DNA"/>
</dbReference>